<protein>
    <submittedName>
        <fullName evidence="1">Uncharacterized protein</fullName>
    </submittedName>
</protein>
<organism evidence="1 2">
    <name type="scientific">Hypsizygus marmoreus</name>
    <name type="common">White beech mushroom</name>
    <name type="synonym">Agaricus marmoreus</name>
    <dbReference type="NCBI Taxonomy" id="39966"/>
    <lineage>
        <taxon>Eukaryota</taxon>
        <taxon>Fungi</taxon>
        <taxon>Dikarya</taxon>
        <taxon>Basidiomycota</taxon>
        <taxon>Agaricomycotina</taxon>
        <taxon>Agaricomycetes</taxon>
        <taxon>Agaricomycetidae</taxon>
        <taxon>Agaricales</taxon>
        <taxon>Tricholomatineae</taxon>
        <taxon>Lyophyllaceae</taxon>
        <taxon>Hypsizygus</taxon>
    </lineage>
</organism>
<reference evidence="1" key="1">
    <citation type="submission" date="2018-04" db="EMBL/GenBank/DDBJ databases">
        <title>Whole genome sequencing of Hypsizygus marmoreus.</title>
        <authorList>
            <person name="Choi I.-G."/>
            <person name="Min B."/>
            <person name="Kim J.-G."/>
            <person name="Kim S."/>
            <person name="Oh Y.-L."/>
            <person name="Kong W.-S."/>
            <person name="Park H."/>
            <person name="Jeong J."/>
            <person name="Song E.-S."/>
        </authorList>
    </citation>
    <scope>NUCLEOTIDE SEQUENCE [LARGE SCALE GENOMIC DNA]</scope>
    <source>
        <strain evidence="1">51987-8</strain>
    </source>
</reference>
<comment type="caution">
    <text evidence="1">The sequence shown here is derived from an EMBL/GenBank/DDBJ whole genome shotgun (WGS) entry which is preliminary data.</text>
</comment>
<dbReference type="Proteomes" id="UP000076154">
    <property type="component" value="Unassembled WGS sequence"/>
</dbReference>
<name>A0A369J4T4_HYPMA</name>
<dbReference type="InParanoid" id="A0A369J4T4"/>
<evidence type="ECO:0000313" key="1">
    <source>
        <dbReference type="EMBL" id="RDB17039.1"/>
    </source>
</evidence>
<keyword evidence="2" id="KW-1185">Reference proteome</keyword>
<sequence>MPPICKANRSLYDPASYESDIEQGIQTVIEKVVDVVRIHPNPNHPKIIWFVPNTHQTLSSGDTIYVKGFGGVCTSGIGMGKRRERYSIARSLHSISSWMKPMVYSPIALFSFTQAFDFSHFRPTPYLATSYDYPS</sequence>
<proteinExistence type="predicted"/>
<gene>
    <name evidence="1" type="ORF">Hypma_002032</name>
</gene>
<dbReference type="AlphaFoldDB" id="A0A369J4T4"/>
<accession>A0A369J4T4</accession>
<evidence type="ECO:0000313" key="2">
    <source>
        <dbReference type="Proteomes" id="UP000076154"/>
    </source>
</evidence>
<dbReference type="EMBL" id="LUEZ02000119">
    <property type="protein sequence ID" value="RDB17039.1"/>
    <property type="molecule type" value="Genomic_DNA"/>
</dbReference>